<dbReference type="AlphaFoldDB" id="A0A930DZ38"/>
<dbReference type="EMBL" id="JABZRE010000008">
    <property type="protein sequence ID" value="MBF1306839.1"/>
    <property type="molecule type" value="Genomic_DNA"/>
</dbReference>
<evidence type="ECO:0000313" key="2">
    <source>
        <dbReference type="EMBL" id="MBF1306839.1"/>
    </source>
</evidence>
<proteinExistence type="predicted"/>
<dbReference type="Proteomes" id="UP000758611">
    <property type="component" value="Unassembled WGS sequence"/>
</dbReference>
<feature type="domain" description="DUF4180" evidence="1">
    <location>
        <begin position="10"/>
        <end position="117"/>
    </location>
</feature>
<protein>
    <submittedName>
        <fullName evidence="2">DUF4180 domain-containing protein</fullName>
    </submittedName>
</protein>
<gene>
    <name evidence="2" type="ORF">HXM94_03475</name>
</gene>
<dbReference type="InterPro" id="IPR025438">
    <property type="entry name" value="DUF4180"/>
</dbReference>
<evidence type="ECO:0000313" key="3">
    <source>
        <dbReference type="Proteomes" id="UP000758611"/>
    </source>
</evidence>
<comment type="caution">
    <text evidence="2">The sequence shown here is derived from an EMBL/GenBank/DDBJ whole genome shotgun (WGS) entry which is preliminary data.</text>
</comment>
<dbReference type="RefSeq" id="WP_269754072.1">
    <property type="nucleotide sequence ID" value="NZ_CP101409.1"/>
</dbReference>
<sequence length="122" mass="14349">MEYRIINIKDNINVVKIEDEKILIFDEQSALDVFMSLAYETGENRFIISKDNLIEDFFDLRTKIAGEILQKIINYRMKLAIIGDFSKYKSKSLRDFIYEYNSGKDIFFVENESEALKLLGNN</sequence>
<reference evidence="2" key="1">
    <citation type="submission" date="2020-04" db="EMBL/GenBank/DDBJ databases">
        <title>Deep metagenomics examines the oral microbiome during advanced dental caries in children, revealing novel taxa and co-occurrences with host molecules.</title>
        <authorList>
            <person name="Baker J.L."/>
            <person name="Morton J.T."/>
            <person name="Dinis M."/>
            <person name="Alvarez R."/>
            <person name="Tran N.C."/>
            <person name="Knight R."/>
            <person name="Edlund A."/>
        </authorList>
    </citation>
    <scope>NUCLEOTIDE SEQUENCE</scope>
    <source>
        <strain evidence="2">JCVI_23_bin.11</strain>
    </source>
</reference>
<dbReference type="Pfam" id="PF13788">
    <property type="entry name" value="DUF4180"/>
    <property type="match status" value="1"/>
</dbReference>
<accession>A0A930DZ38</accession>
<organism evidence="2 3">
    <name type="scientific">Parvimonas micra</name>
    <dbReference type="NCBI Taxonomy" id="33033"/>
    <lineage>
        <taxon>Bacteria</taxon>
        <taxon>Bacillati</taxon>
        <taxon>Bacillota</taxon>
        <taxon>Tissierellia</taxon>
        <taxon>Tissierellales</taxon>
        <taxon>Peptoniphilaceae</taxon>
        <taxon>Parvimonas</taxon>
    </lineage>
</organism>
<evidence type="ECO:0000259" key="1">
    <source>
        <dbReference type="Pfam" id="PF13788"/>
    </source>
</evidence>
<name>A0A930DZ38_9FIRM</name>